<comment type="caution">
    <text evidence="2">The sequence shown here is derived from an EMBL/GenBank/DDBJ whole genome shotgun (WGS) entry which is preliminary data.</text>
</comment>
<proteinExistence type="predicted"/>
<dbReference type="EMBL" id="JAAHFQ010000067">
    <property type="protein sequence ID" value="NER27049.1"/>
    <property type="molecule type" value="Genomic_DNA"/>
</dbReference>
<organism evidence="2">
    <name type="scientific">Symploca sp. SIO1C4</name>
    <dbReference type="NCBI Taxonomy" id="2607765"/>
    <lineage>
        <taxon>Bacteria</taxon>
        <taxon>Bacillati</taxon>
        <taxon>Cyanobacteriota</taxon>
        <taxon>Cyanophyceae</taxon>
        <taxon>Coleofasciculales</taxon>
        <taxon>Coleofasciculaceae</taxon>
        <taxon>Symploca</taxon>
    </lineage>
</organism>
<dbReference type="InterPro" id="IPR012902">
    <property type="entry name" value="N_methyl_site"/>
</dbReference>
<name>A0A6B3N1R7_9CYAN</name>
<reference evidence="2" key="1">
    <citation type="submission" date="2019-11" db="EMBL/GenBank/DDBJ databases">
        <title>Genomic insights into an expanded diversity of filamentous marine cyanobacteria reveals the extraordinary biosynthetic potential of Moorea and Okeania.</title>
        <authorList>
            <person name="Ferreira Leao T."/>
            <person name="Wang M."/>
            <person name="Moss N."/>
            <person name="Da Silva R."/>
            <person name="Sanders J."/>
            <person name="Nurk S."/>
            <person name="Gurevich A."/>
            <person name="Humphrey G."/>
            <person name="Reher R."/>
            <person name="Zhu Q."/>
            <person name="Belda-Ferre P."/>
            <person name="Glukhov E."/>
            <person name="Rex R."/>
            <person name="Dorrestein P.C."/>
            <person name="Knight R."/>
            <person name="Pevzner P."/>
            <person name="Gerwick W.H."/>
            <person name="Gerwick L."/>
        </authorList>
    </citation>
    <scope>NUCLEOTIDE SEQUENCE</scope>
    <source>
        <strain evidence="2">SIO1C4</strain>
    </source>
</reference>
<protein>
    <submittedName>
        <fullName evidence="2">Type II secretion system protein</fullName>
    </submittedName>
</protein>
<keyword evidence="1" id="KW-0472">Membrane</keyword>
<keyword evidence="1" id="KW-1133">Transmembrane helix</keyword>
<feature type="transmembrane region" description="Helical" evidence="1">
    <location>
        <begin position="29"/>
        <end position="51"/>
    </location>
</feature>
<accession>A0A6B3N1R7</accession>
<evidence type="ECO:0000256" key="1">
    <source>
        <dbReference type="SAM" id="Phobius"/>
    </source>
</evidence>
<dbReference type="NCBIfam" id="TIGR02532">
    <property type="entry name" value="IV_pilin_GFxxxE"/>
    <property type="match status" value="1"/>
</dbReference>
<dbReference type="NCBIfam" id="NF038303">
    <property type="entry name" value="EPS_HpsB"/>
    <property type="match status" value="1"/>
</dbReference>
<keyword evidence="1" id="KW-0812">Transmembrane</keyword>
<gene>
    <name evidence="2" type="ORF">F6J89_05295</name>
</gene>
<evidence type="ECO:0000313" key="2">
    <source>
        <dbReference type="EMBL" id="NER27049.1"/>
    </source>
</evidence>
<dbReference type="Pfam" id="PF07963">
    <property type="entry name" value="N_methyl"/>
    <property type="match status" value="1"/>
</dbReference>
<sequence length="222" mass="23620">MPKQLTKLQSKQQLVIQSSQSGFTIIESLLAMMVITILMVGLAPIIALSVATRVQARRVELGAEAAKTYIDGVRSGIIPDPEISTTALSDVGAPPAGNLTCDDNAECTAPANNLYCIDGDGNKICTSNSTTDMIVQGSGFSPVAITDADDGYSLGVRVYRADAFQEQALETSSDLDSNKALTFTGGLGKRKAPLVEITTEITTAKTNMNDFRRRFPNLPNTN</sequence>
<dbReference type="AlphaFoldDB" id="A0A6B3N1R7"/>